<keyword evidence="2" id="KW-1185">Reference proteome</keyword>
<evidence type="ECO:0000313" key="1">
    <source>
        <dbReference type="EMBL" id="EAY21184.1"/>
    </source>
</evidence>
<gene>
    <name evidence="1" type="ORF">TVAG_283530</name>
</gene>
<dbReference type="KEGG" id="tva:5466732"/>
<protein>
    <submittedName>
        <fullName evidence="1">Uncharacterized protein</fullName>
    </submittedName>
</protein>
<dbReference type="AlphaFoldDB" id="A2DEQ7"/>
<evidence type="ECO:0000313" key="2">
    <source>
        <dbReference type="Proteomes" id="UP000001542"/>
    </source>
</evidence>
<dbReference type="InParanoid" id="A2DEQ7"/>
<dbReference type="EMBL" id="DS113192">
    <property type="protein sequence ID" value="EAY21184.1"/>
    <property type="molecule type" value="Genomic_DNA"/>
</dbReference>
<reference evidence="1" key="2">
    <citation type="journal article" date="2007" name="Science">
        <title>Draft genome sequence of the sexually transmitted pathogen Trichomonas vaginalis.</title>
        <authorList>
            <person name="Carlton J.M."/>
            <person name="Hirt R.P."/>
            <person name="Silva J.C."/>
            <person name="Delcher A.L."/>
            <person name="Schatz M."/>
            <person name="Zhao Q."/>
            <person name="Wortman J.R."/>
            <person name="Bidwell S.L."/>
            <person name="Alsmark U.C.M."/>
            <person name="Besteiro S."/>
            <person name="Sicheritz-Ponten T."/>
            <person name="Noel C.J."/>
            <person name="Dacks J.B."/>
            <person name="Foster P.G."/>
            <person name="Simillion C."/>
            <person name="Van de Peer Y."/>
            <person name="Miranda-Saavedra D."/>
            <person name="Barton G.J."/>
            <person name="Westrop G.D."/>
            <person name="Mueller S."/>
            <person name="Dessi D."/>
            <person name="Fiori P.L."/>
            <person name="Ren Q."/>
            <person name="Paulsen I."/>
            <person name="Zhang H."/>
            <person name="Bastida-Corcuera F.D."/>
            <person name="Simoes-Barbosa A."/>
            <person name="Brown M.T."/>
            <person name="Hayes R.D."/>
            <person name="Mukherjee M."/>
            <person name="Okumura C.Y."/>
            <person name="Schneider R."/>
            <person name="Smith A.J."/>
            <person name="Vanacova S."/>
            <person name="Villalvazo M."/>
            <person name="Haas B.J."/>
            <person name="Pertea M."/>
            <person name="Feldblyum T.V."/>
            <person name="Utterback T.R."/>
            <person name="Shu C.L."/>
            <person name="Osoegawa K."/>
            <person name="de Jong P.J."/>
            <person name="Hrdy I."/>
            <person name="Horvathova L."/>
            <person name="Zubacova Z."/>
            <person name="Dolezal P."/>
            <person name="Malik S.B."/>
            <person name="Logsdon J.M. Jr."/>
            <person name="Henze K."/>
            <person name="Gupta A."/>
            <person name="Wang C.C."/>
            <person name="Dunne R.L."/>
            <person name="Upcroft J.A."/>
            <person name="Upcroft P."/>
            <person name="White O."/>
            <person name="Salzberg S.L."/>
            <person name="Tang P."/>
            <person name="Chiu C.-H."/>
            <person name="Lee Y.-S."/>
            <person name="Embley T.M."/>
            <person name="Coombs G.H."/>
            <person name="Mottram J.C."/>
            <person name="Tachezy J."/>
            <person name="Fraser-Liggett C.M."/>
            <person name="Johnson P.J."/>
        </authorList>
    </citation>
    <scope>NUCLEOTIDE SEQUENCE [LARGE SCALE GENOMIC DNA]</scope>
    <source>
        <strain evidence="1">G3</strain>
    </source>
</reference>
<organism evidence="1 2">
    <name type="scientific">Trichomonas vaginalis (strain ATCC PRA-98 / G3)</name>
    <dbReference type="NCBI Taxonomy" id="412133"/>
    <lineage>
        <taxon>Eukaryota</taxon>
        <taxon>Metamonada</taxon>
        <taxon>Parabasalia</taxon>
        <taxon>Trichomonadida</taxon>
        <taxon>Trichomonadidae</taxon>
        <taxon>Trichomonas</taxon>
    </lineage>
</organism>
<dbReference type="RefSeq" id="XP_001582170.1">
    <property type="nucleotide sequence ID" value="XM_001582120.1"/>
</dbReference>
<dbReference type="VEuPathDB" id="TrichDB:TVAGG3_0577020"/>
<dbReference type="Proteomes" id="UP000001542">
    <property type="component" value="Unassembled WGS sequence"/>
</dbReference>
<name>A2DEQ7_TRIV3</name>
<sequence>MILSRKAAFKFTEFGVQWIIEKVIWADDVEFNEFIWHIGETPGSCNIPHMVGHTLDVQVPIKMNSIPECNNIENYSPSCFRKPQSADDIVAIHLNTFPHGWDQIQELEKHTGEGLMWYNVRLRSKLCKVTNKTK</sequence>
<accession>A2DEQ7</accession>
<dbReference type="VEuPathDB" id="TrichDB:TVAG_283530"/>
<proteinExistence type="predicted"/>
<reference evidence="1" key="1">
    <citation type="submission" date="2006-10" db="EMBL/GenBank/DDBJ databases">
        <authorList>
            <person name="Amadeo P."/>
            <person name="Zhao Q."/>
            <person name="Wortman J."/>
            <person name="Fraser-Liggett C."/>
            <person name="Carlton J."/>
        </authorList>
    </citation>
    <scope>NUCLEOTIDE SEQUENCE</scope>
    <source>
        <strain evidence="1">G3</strain>
    </source>
</reference>